<dbReference type="RefSeq" id="XP_004024231.1">
    <property type="nucleotide sequence ID" value="XM_004024182.1"/>
</dbReference>
<keyword evidence="1" id="KW-0472">Membrane</keyword>
<name>G0R5A2_ICHMU</name>
<feature type="transmembrane region" description="Helical" evidence="1">
    <location>
        <begin position="156"/>
        <end position="189"/>
    </location>
</feature>
<proteinExistence type="predicted"/>
<feature type="transmembrane region" description="Helical" evidence="1">
    <location>
        <begin position="80"/>
        <end position="99"/>
    </location>
</feature>
<dbReference type="Pfam" id="PF02517">
    <property type="entry name" value="Rce1-like"/>
    <property type="match status" value="1"/>
</dbReference>
<feature type="transmembrane region" description="Helical" evidence="1">
    <location>
        <begin position="119"/>
        <end position="136"/>
    </location>
</feature>
<evidence type="ECO:0000313" key="4">
    <source>
        <dbReference type="Proteomes" id="UP000008983"/>
    </source>
</evidence>
<accession>G0R5A2</accession>
<dbReference type="Proteomes" id="UP000008983">
    <property type="component" value="Unassembled WGS sequence"/>
</dbReference>
<gene>
    <name evidence="3" type="ORF">IMG5_197320</name>
</gene>
<evidence type="ECO:0000256" key="1">
    <source>
        <dbReference type="SAM" id="Phobius"/>
    </source>
</evidence>
<keyword evidence="1" id="KW-0812">Transmembrane</keyword>
<keyword evidence="1" id="KW-1133">Transmembrane helix</keyword>
<dbReference type="GO" id="GO:0004175">
    <property type="term" value="F:endopeptidase activity"/>
    <property type="evidence" value="ECO:0007669"/>
    <property type="project" value="UniProtKB-ARBA"/>
</dbReference>
<dbReference type="eggNOG" id="ENOG502SCFV">
    <property type="taxonomic scope" value="Eukaryota"/>
</dbReference>
<dbReference type="OrthoDB" id="284172at2759"/>
<keyword evidence="4" id="KW-1185">Reference proteome</keyword>
<dbReference type="AlphaFoldDB" id="G0R5A2"/>
<dbReference type="InParanoid" id="G0R5A2"/>
<sequence length="240" mass="28637">MEEGVFGLSKKQKYYIYLTLLMPCLLPFIIMQIYKDGLFTLTITQLAYLILPYIYVKYVSKEKEIQIFFLGEFNNRLQQIKYGITLAITLFLIIIFYYILLYEFKVIQKQLQVPLKISFFYLLSFSIVFVCVNPVMEELFWRLFLEKMFKDDKKYIVHIFYTIFHFIALCQFMSWTLSILFATTFYSIARTFSYVMHNKGLLASIIGHISLAFGSLFAILDILYIEWEHQMDVIHQSSRP</sequence>
<dbReference type="EMBL" id="GL984365">
    <property type="protein sequence ID" value="EGR27347.1"/>
    <property type="molecule type" value="Genomic_DNA"/>
</dbReference>
<dbReference type="GO" id="GO:0080120">
    <property type="term" value="P:CAAX-box protein maturation"/>
    <property type="evidence" value="ECO:0007669"/>
    <property type="project" value="UniProtKB-ARBA"/>
</dbReference>
<feature type="transmembrane region" description="Helical" evidence="1">
    <location>
        <begin position="39"/>
        <end position="59"/>
    </location>
</feature>
<dbReference type="InterPro" id="IPR003675">
    <property type="entry name" value="Rce1/LyrA-like_dom"/>
</dbReference>
<feature type="transmembrane region" description="Helical" evidence="1">
    <location>
        <begin position="14"/>
        <end position="33"/>
    </location>
</feature>
<feature type="transmembrane region" description="Helical" evidence="1">
    <location>
        <begin position="201"/>
        <end position="225"/>
    </location>
</feature>
<reference evidence="3 4" key="1">
    <citation type="submission" date="2011-07" db="EMBL/GenBank/DDBJ databases">
        <authorList>
            <person name="Coyne R."/>
            <person name="Brami D."/>
            <person name="Johnson J."/>
            <person name="Hostetler J."/>
            <person name="Hannick L."/>
            <person name="Clark T."/>
            <person name="Cassidy-Hanley D."/>
            <person name="Inman J."/>
        </authorList>
    </citation>
    <scope>NUCLEOTIDE SEQUENCE [LARGE SCALE GENOMIC DNA]</scope>
    <source>
        <strain evidence="3 4">G5</strain>
    </source>
</reference>
<protein>
    <recommendedName>
        <fullName evidence="2">CAAX prenyl protease 2/Lysostaphin resistance protein A-like domain-containing protein</fullName>
    </recommendedName>
</protein>
<dbReference type="OMA" id="RVYFINE"/>
<organism evidence="3 4">
    <name type="scientific">Ichthyophthirius multifiliis</name>
    <name type="common">White spot disease agent</name>
    <name type="synonym">Ich</name>
    <dbReference type="NCBI Taxonomy" id="5932"/>
    <lineage>
        <taxon>Eukaryota</taxon>
        <taxon>Sar</taxon>
        <taxon>Alveolata</taxon>
        <taxon>Ciliophora</taxon>
        <taxon>Intramacronucleata</taxon>
        <taxon>Oligohymenophorea</taxon>
        <taxon>Hymenostomatida</taxon>
        <taxon>Ophryoglenina</taxon>
        <taxon>Ichthyophthirius</taxon>
    </lineage>
</organism>
<evidence type="ECO:0000259" key="2">
    <source>
        <dbReference type="Pfam" id="PF02517"/>
    </source>
</evidence>
<feature type="domain" description="CAAX prenyl protease 2/Lysostaphin resistance protein A-like" evidence="2">
    <location>
        <begin position="122"/>
        <end position="210"/>
    </location>
</feature>
<evidence type="ECO:0000313" key="3">
    <source>
        <dbReference type="EMBL" id="EGR27347.1"/>
    </source>
</evidence>
<dbReference type="GeneID" id="14903411"/>